<dbReference type="InterPro" id="IPR007527">
    <property type="entry name" value="Znf_SWIM"/>
</dbReference>
<evidence type="ECO:0000256" key="6">
    <source>
        <dbReference type="RuleBase" id="RU367018"/>
    </source>
</evidence>
<dbReference type="InterPro" id="IPR031052">
    <property type="entry name" value="FHY3/FAR1"/>
</dbReference>
<comment type="subcellular location">
    <subcellularLocation>
        <location evidence="6">Nucleus</location>
    </subcellularLocation>
</comment>
<keyword evidence="2 6" id="KW-0479">Metal-binding</keyword>
<dbReference type="PANTHER" id="PTHR31669">
    <property type="entry name" value="PROTEIN FAR1-RELATED SEQUENCE 10-RELATED"/>
    <property type="match status" value="1"/>
</dbReference>
<evidence type="ECO:0000256" key="3">
    <source>
        <dbReference type="ARBA" id="ARBA00022771"/>
    </source>
</evidence>
<dbReference type="EnsemblPlants" id="TuG1812G0500004657.01.T01">
    <property type="protein sequence ID" value="TuG1812G0500004657.01.T01"/>
    <property type="gene ID" value="TuG1812G0500004657.01"/>
</dbReference>
<evidence type="ECO:0000313" key="9">
    <source>
        <dbReference type="Proteomes" id="UP000015106"/>
    </source>
</evidence>
<dbReference type="AlphaFoldDB" id="A0A8R7UK73"/>
<dbReference type="Pfam" id="PF10551">
    <property type="entry name" value="MULE"/>
    <property type="match status" value="1"/>
</dbReference>
<comment type="similarity">
    <text evidence="1 6">Belongs to the FHY3/FAR1 family.</text>
</comment>
<reference evidence="8" key="3">
    <citation type="submission" date="2022-06" db="UniProtKB">
        <authorList>
            <consortium name="EnsemblPlants"/>
        </authorList>
    </citation>
    <scope>IDENTIFICATION</scope>
</reference>
<name>A0A8R7UK73_TRIUA</name>
<dbReference type="Gramene" id="TuG1812G0500004657.01.T01">
    <property type="protein sequence ID" value="TuG1812G0500004657.01.T01"/>
    <property type="gene ID" value="TuG1812G0500004657.01"/>
</dbReference>
<dbReference type="PROSITE" id="PS50966">
    <property type="entry name" value="ZF_SWIM"/>
    <property type="match status" value="1"/>
</dbReference>
<sequence length="381" mass="45491">MQYRFFGDIVTFDTTYRTNLYDMPFGLFVGVNNHYQSIIFAGVLMRDEQEESFEWVFEEFVRIMGGPPPKTILTDQCRAMEIAIKKTYPDTVHRWCKWHVLKKAKETLGPLYTKKSDFQAEFHKVVNHMLTEEEFETAWEALLDKYSLMNHSYMTQIYETRRKWAKPYFRGVFCAKLTSTQRSESANHMLKSYMPPASPMHVFVRQYMKLQFDREREESYEEKRTMIGGAVRRTNLAIERHASKVYTRNMFEEFGRLLMEGTAYNVTEVERMRKYRTTHNNAAKREKWSRVKYEVTMNEEKTIFNCECGQFNHTGMLCSHVLRVMEILHLEEIPKHHILKRGPETQGIYSLITWCNTKRTIHRIGHLRLGMRRCTSKPWKL</sequence>
<evidence type="ECO:0000256" key="2">
    <source>
        <dbReference type="ARBA" id="ARBA00022723"/>
    </source>
</evidence>
<protein>
    <recommendedName>
        <fullName evidence="6">Protein FAR1-RELATED SEQUENCE</fullName>
    </recommendedName>
</protein>
<dbReference type="GO" id="GO:0008270">
    <property type="term" value="F:zinc ion binding"/>
    <property type="evidence" value="ECO:0007669"/>
    <property type="project" value="UniProtKB-UniRule"/>
</dbReference>
<keyword evidence="6" id="KW-0539">Nucleus</keyword>
<dbReference type="PANTHER" id="PTHR31669:SF307">
    <property type="entry name" value="PROTEIN FAR1-RELATED SEQUENCE"/>
    <property type="match status" value="1"/>
</dbReference>
<keyword evidence="3 5" id="KW-0863">Zinc-finger</keyword>
<evidence type="ECO:0000259" key="7">
    <source>
        <dbReference type="PROSITE" id="PS50966"/>
    </source>
</evidence>
<evidence type="ECO:0000256" key="5">
    <source>
        <dbReference type="PROSITE-ProRule" id="PRU00325"/>
    </source>
</evidence>
<evidence type="ECO:0000313" key="8">
    <source>
        <dbReference type="EnsemblPlants" id="TuG1812G0500004657.01.T01"/>
    </source>
</evidence>
<dbReference type="GO" id="GO:0005634">
    <property type="term" value="C:nucleus"/>
    <property type="evidence" value="ECO:0007669"/>
    <property type="project" value="UniProtKB-SubCell"/>
</dbReference>
<dbReference type="SMART" id="SM00575">
    <property type="entry name" value="ZnF_PMZ"/>
    <property type="match status" value="1"/>
</dbReference>
<dbReference type="GO" id="GO:0006355">
    <property type="term" value="P:regulation of DNA-templated transcription"/>
    <property type="evidence" value="ECO:0007669"/>
    <property type="project" value="UniProtKB-UniRule"/>
</dbReference>
<feature type="domain" description="SWIM-type" evidence="7">
    <location>
        <begin position="293"/>
        <end position="329"/>
    </location>
</feature>
<reference evidence="8" key="2">
    <citation type="submission" date="2018-03" db="EMBL/GenBank/DDBJ databases">
        <title>The Triticum urartu genome reveals the dynamic nature of wheat genome evolution.</title>
        <authorList>
            <person name="Ling H."/>
            <person name="Ma B."/>
            <person name="Shi X."/>
            <person name="Liu H."/>
            <person name="Dong L."/>
            <person name="Sun H."/>
            <person name="Cao Y."/>
            <person name="Gao Q."/>
            <person name="Zheng S."/>
            <person name="Li Y."/>
            <person name="Yu Y."/>
            <person name="Du H."/>
            <person name="Qi M."/>
            <person name="Li Y."/>
            <person name="Yu H."/>
            <person name="Cui Y."/>
            <person name="Wang N."/>
            <person name="Chen C."/>
            <person name="Wu H."/>
            <person name="Zhao Y."/>
            <person name="Zhang J."/>
            <person name="Li Y."/>
            <person name="Zhou W."/>
            <person name="Zhang B."/>
            <person name="Hu W."/>
            <person name="Eijk M."/>
            <person name="Tang J."/>
            <person name="Witsenboer H."/>
            <person name="Zhao S."/>
            <person name="Li Z."/>
            <person name="Zhang A."/>
            <person name="Wang D."/>
            <person name="Liang C."/>
        </authorList>
    </citation>
    <scope>NUCLEOTIDE SEQUENCE [LARGE SCALE GENOMIC DNA]</scope>
    <source>
        <strain evidence="8">cv. G1812</strain>
    </source>
</reference>
<reference evidence="9" key="1">
    <citation type="journal article" date="2013" name="Nature">
        <title>Draft genome of the wheat A-genome progenitor Triticum urartu.</title>
        <authorList>
            <person name="Ling H.Q."/>
            <person name="Zhao S."/>
            <person name="Liu D."/>
            <person name="Wang J."/>
            <person name="Sun H."/>
            <person name="Zhang C."/>
            <person name="Fan H."/>
            <person name="Li D."/>
            <person name="Dong L."/>
            <person name="Tao Y."/>
            <person name="Gao C."/>
            <person name="Wu H."/>
            <person name="Li Y."/>
            <person name="Cui Y."/>
            <person name="Guo X."/>
            <person name="Zheng S."/>
            <person name="Wang B."/>
            <person name="Yu K."/>
            <person name="Liang Q."/>
            <person name="Yang W."/>
            <person name="Lou X."/>
            <person name="Chen J."/>
            <person name="Feng M."/>
            <person name="Jian J."/>
            <person name="Zhang X."/>
            <person name="Luo G."/>
            <person name="Jiang Y."/>
            <person name="Liu J."/>
            <person name="Wang Z."/>
            <person name="Sha Y."/>
            <person name="Zhang B."/>
            <person name="Wu H."/>
            <person name="Tang D."/>
            <person name="Shen Q."/>
            <person name="Xue P."/>
            <person name="Zou S."/>
            <person name="Wang X."/>
            <person name="Liu X."/>
            <person name="Wang F."/>
            <person name="Yang Y."/>
            <person name="An X."/>
            <person name="Dong Z."/>
            <person name="Zhang K."/>
            <person name="Zhang X."/>
            <person name="Luo M.C."/>
            <person name="Dvorak J."/>
            <person name="Tong Y."/>
            <person name="Wang J."/>
            <person name="Yang H."/>
            <person name="Li Z."/>
            <person name="Wang D."/>
            <person name="Zhang A."/>
            <person name="Wang J."/>
        </authorList>
    </citation>
    <scope>NUCLEOTIDE SEQUENCE</scope>
    <source>
        <strain evidence="9">cv. G1812</strain>
    </source>
</reference>
<keyword evidence="9" id="KW-1185">Reference proteome</keyword>
<dbReference type="InterPro" id="IPR018289">
    <property type="entry name" value="MULE_transposase_dom"/>
</dbReference>
<comment type="function">
    <text evidence="6">Putative transcription activator involved in regulating light control of development.</text>
</comment>
<accession>A0A8R7UK73</accession>
<evidence type="ECO:0000256" key="1">
    <source>
        <dbReference type="ARBA" id="ARBA00005889"/>
    </source>
</evidence>
<keyword evidence="4 6" id="KW-0862">Zinc</keyword>
<dbReference type="Proteomes" id="UP000015106">
    <property type="component" value="Chromosome 5"/>
</dbReference>
<evidence type="ECO:0000256" key="4">
    <source>
        <dbReference type="ARBA" id="ARBA00022833"/>
    </source>
</evidence>
<organism evidence="8 9">
    <name type="scientific">Triticum urartu</name>
    <name type="common">Red wild einkorn</name>
    <name type="synonym">Crithodium urartu</name>
    <dbReference type="NCBI Taxonomy" id="4572"/>
    <lineage>
        <taxon>Eukaryota</taxon>
        <taxon>Viridiplantae</taxon>
        <taxon>Streptophyta</taxon>
        <taxon>Embryophyta</taxon>
        <taxon>Tracheophyta</taxon>
        <taxon>Spermatophyta</taxon>
        <taxon>Magnoliopsida</taxon>
        <taxon>Liliopsida</taxon>
        <taxon>Poales</taxon>
        <taxon>Poaceae</taxon>
        <taxon>BOP clade</taxon>
        <taxon>Pooideae</taxon>
        <taxon>Triticodae</taxon>
        <taxon>Triticeae</taxon>
        <taxon>Triticinae</taxon>
        <taxon>Triticum</taxon>
    </lineage>
</organism>
<proteinExistence type="inferred from homology"/>
<dbReference type="InterPro" id="IPR006564">
    <property type="entry name" value="Znf_PMZ"/>
</dbReference>